<feature type="compositionally biased region" description="Polar residues" evidence="2">
    <location>
        <begin position="261"/>
        <end position="272"/>
    </location>
</feature>
<dbReference type="SMART" id="SM01162">
    <property type="entry name" value="DUF1771"/>
    <property type="match status" value="1"/>
</dbReference>
<feature type="coiled-coil region" evidence="1">
    <location>
        <begin position="1125"/>
        <end position="1152"/>
    </location>
</feature>
<feature type="compositionally biased region" description="Polar residues" evidence="2">
    <location>
        <begin position="1294"/>
        <end position="1308"/>
    </location>
</feature>
<feature type="domain" description="Smr" evidence="3">
    <location>
        <begin position="1523"/>
        <end position="1603"/>
    </location>
</feature>
<dbReference type="Pfam" id="PF08590">
    <property type="entry name" value="DUF1771"/>
    <property type="match status" value="1"/>
</dbReference>
<evidence type="ECO:0000313" key="5">
    <source>
        <dbReference type="Proteomes" id="UP000549394"/>
    </source>
</evidence>
<dbReference type="SUPFAM" id="SSF160443">
    <property type="entry name" value="SMR domain-like"/>
    <property type="match status" value="1"/>
</dbReference>
<proteinExistence type="predicted"/>
<dbReference type="InterPro" id="IPR036063">
    <property type="entry name" value="Smr_dom_sf"/>
</dbReference>
<dbReference type="Gene3D" id="3.30.1370.110">
    <property type="match status" value="1"/>
</dbReference>
<evidence type="ECO:0000256" key="1">
    <source>
        <dbReference type="SAM" id="Coils"/>
    </source>
</evidence>
<name>A0A7I8VLK4_9ANNE</name>
<dbReference type="InterPro" id="IPR002625">
    <property type="entry name" value="Smr_dom"/>
</dbReference>
<dbReference type="PROSITE" id="PS50828">
    <property type="entry name" value="SMR"/>
    <property type="match status" value="1"/>
</dbReference>
<keyword evidence="1" id="KW-0175">Coiled coil</keyword>
<dbReference type="OrthoDB" id="3231855at2759"/>
<feature type="region of interest" description="Disordered" evidence="2">
    <location>
        <begin position="93"/>
        <end position="129"/>
    </location>
</feature>
<feature type="region of interest" description="Disordered" evidence="2">
    <location>
        <begin position="1167"/>
        <end position="1206"/>
    </location>
</feature>
<feature type="region of interest" description="Disordered" evidence="2">
    <location>
        <begin position="792"/>
        <end position="856"/>
    </location>
</feature>
<dbReference type="Pfam" id="PF13671">
    <property type="entry name" value="AAA_33"/>
    <property type="match status" value="1"/>
</dbReference>
<protein>
    <submittedName>
        <fullName evidence="4">DgyrCDS5231</fullName>
    </submittedName>
</protein>
<gene>
    <name evidence="4" type="ORF">DGYR_LOCUS4967</name>
</gene>
<dbReference type="InterPro" id="IPR052772">
    <property type="entry name" value="Endo/PolyKinase_Domain-Protein"/>
</dbReference>
<dbReference type="EMBL" id="CAJFCJ010000006">
    <property type="protein sequence ID" value="CAD5116330.1"/>
    <property type="molecule type" value="Genomic_DNA"/>
</dbReference>
<evidence type="ECO:0000256" key="2">
    <source>
        <dbReference type="SAM" id="MobiDB-lite"/>
    </source>
</evidence>
<feature type="compositionally biased region" description="Basic residues" evidence="2">
    <location>
        <begin position="809"/>
        <end position="819"/>
    </location>
</feature>
<dbReference type="Gene3D" id="3.40.50.300">
    <property type="entry name" value="P-loop containing nucleotide triphosphate hydrolases"/>
    <property type="match status" value="1"/>
</dbReference>
<feature type="region of interest" description="Disordered" evidence="2">
    <location>
        <begin position="328"/>
        <end position="371"/>
    </location>
</feature>
<dbReference type="InterPro" id="IPR013899">
    <property type="entry name" value="DUF1771"/>
</dbReference>
<feature type="region of interest" description="Disordered" evidence="2">
    <location>
        <begin position="414"/>
        <end position="435"/>
    </location>
</feature>
<organism evidence="4 5">
    <name type="scientific">Dimorphilus gyrociliatus</name>
    <dbReference type="NCBI Taxonomy" id="2664684"/>
    <lineage>
        <taxon>Eukaryota</taxon>
        <taxon>Metazoa</taxon>
        <taxon>Spiralia</taxon>
        <taxon>Lophotrochozoa</taxon>
        <taxon>Annelida</taxon>
        <taxon>Polychaeta</taxon>
        <taxon>Polychaeta incertae sedis</taxon>
        <taxon>Dinophilidae</taxon>
        <taxon>Dimorphilus</taxon>
    </lineage>
</organism>
<dbReference type="GO" id="GO:0005634">
    <property type="term" value="C:nucleus"/>
    <property type="evidence" value="ECO:0007669"/>
    <property type="project" value="TreeGrafter"/>
</dbReference>
<dbReference type="SMART" id="SM00463">
    <property type="entry name" value="SMR"/>
    <property type="match status" value="1"/>
</dbReference>
<evidence type="ECO:0000313" key="4">
    <source>
        <dbReference type="EMBL" id="CAD5116330.1"/>
    </source>
</evidence>
<feature type="region of interest" description="Disordered" evidence="2">
    <location>
        <begin position="1"/>
        <end position="23"/>
    </location>
</feature>
<dbReference type="Proteomes" id="UP000549394">
    <property type="component" value="Unassembled WGS sequence"/>
</dbReference>
<dbReference type="PANTHER" id="PTHR46535">
    <property type="entry name" value="NEDD4-BINDING PROTEIN 2"/>
    <property type="match status" value="1"/>
</dbReference>
<keyword evidence="5" id="KW-1185">Reference proteome</keyword>
<feature type="compositionally biased region" description="Basic and acidic residues" evidence="2">
    <location>
        <begin position="335"/>
        <end position="354"/>
    </location>
</feature>
<feature type="compositionally biased region" description="Basic and acidic residues" evidence="2">
    <location>
        <begin position="276"/>
        <end position="295"/>
    </location>
</feature>
<dbReference type="GO" id="GO:0004519">
    <property type="term" value="F:endonuclease activity"/>
    <property type="evidence" value="ECO:0007669"/>
    <property type="project" value="TreeGrafter"/>
</dbReference>
<comment type="caution">
    <text evidence="4">The sequence shown here is derived from an EMBL/GenBank/DDBJ whole genome shotgun (WGS) entry which is preliminary data.</text>
</comment>
<reference evidence="4 5" key="1">
    <citation type="submission" date="2020-08" db="EMBL/GenBank/DDBJ databases">
        <authorList>
            <person name="Hejnol A."/>
        </authorList>
    </citation>
    <scope>NUCLEOTIDE SEQUENCE [LARGE SCALE GENOMIC DNA]</scope>
</reference>
<dbReference type="PANTHER" id="PTHR46535:SF1">
    <property type="entry name" value="NEDD4-BINDING PROTEIN 2"/>
    <property type="match status" value="1"/>
</dbReference>
<dbReference type="CDD" id="cd14279">
    <property type="entry name" value="CUE"/>
    <property type="match status" value="1"/>
</dbReference>
<evidence type="ECO:0000259" key="3">
    <source>
        <dbReference type="PROSITE" id="PS50828"/>
    </source>
</evidence>
<feature type="region of interest" description="Disordered" evidence="2">
    <location>
        <begin position="204"/>
        <end position="245"/>
    </location>
</feature>
<dbReference type="SUPFAM" id="SSF52540">
    <property type="entry name" value="P-loop containing nucleoside triphosphate hydrolases"/>
    <property type="match status" value="1"/>
</dbReference>
<dbReference type="InterPro" id="IPR027417">
    <property type="entry name" value="P-loop_NTPase"/>
</dbReference>
<feature type="region of interest" description="Disordered" evidence="2">
    <location>
        <begin position="261"/>
        <end position="304"/>
    </location>
</feature>
<feature type="compositionally biased region" description="Polar residues" evidence="2">
    <location>
        <begin position="204"/>
        <end position="217"/>
    </location>
</feature>
<feature type="region of interest" description="Disordered" evidence="2">
    <location>
        <begin position="1331"/>
        <end position="1350"/>
    </location>
</feature>
<feature type="region of interest" description="Disordered" evidence="2">
    <location>
        <begin position="1294"/>
        <end position="1325"/>
    </location>
</feature>
<feature type="compositionally biased region" description="Basic and acidic residues" evidence="2">
    <location>
        <begin position="218"/>
        <end position="229"/>
    </location>
</feature>
<sequence length="1603" mass="181986">MPRKRNKGTRVPSPDKPNLIGANWKSENQDSVKVTANIWTNDAIAAGYDASRDASFNDLQEKFKNKVDGEVVYYVLQNCNFNVEKATEQLETMAESNLSRTPEGFSRLPLKPNKDRSQNDDELPFLSPKTPSTIVNPSSYFNSHMNTDYSDALAAFNTFGKPSAFPSGSSLFSADVPKTFEFNTSSSAETTPFSSRKQLFAEGQSDSFTSIHNAQNETSDRYRTPPKSEKSRRKHNVSLDPQERESLEKLIEEVITLGSDQVISAGNTSSSDGENEDGRSDSKDGQRRSGKKDKGAALAKQYQSQMKVAMKHMKNLPPRFVKKLEVAKQYSPESDGERMKDVCGRISDKSDDSPPQHISSPNTVHKSKFEKRRKERLVGIDQFLDEGMTVNQSDDRLPNSTASLLQNILSDKVSSLPNSERNSRSNSPHISQNDDYEEQTTFTMAEDKTTFSITAPEFVPRTATPVCTSTIVGGVGVATPATLHPQPFPAGPATKRGMSASHVEYARLSPVAGPIAGRVSPHASSHFAAATLLTAYPPAAPFSAPIRPAPYIPASSYARPSFTNTTTNSLHATPAQFAWNALSTTAPKLNHRLLPTRSFPDLIQPVLTVSYERSPDVAKVIVAQYKTQNLLVMVILRGCPGSGKTTLAQQIVGDSGVILSSDDYFQRGNRYEFDHNKLGEAHEWNQTRTKVAITEKKNPIIIDNTNTMSWEMRSYIAMGMKYDYHIELMEPDTPWRFNVKELVLRNKHGVSKDTIQKMVDRYQHGVTVESIMGKKWIQNNILEKQKAALEKAKKKESIKDQLSNENKRDKGKTKSRRDKSKLMEDQSSDSPRPADSGFHESSPNELEQEEIKDSNQNVNRLSCSTCDASILSPSVENAVTDRLIEDFINEEVEEITKNAPPIGTNFQYERSRKLNLTGFTDEELTELAAHLKIVDRDSSFEEENDKAIETRERRQSGRKYSNEFTHDEWLEVNSAHSPPKRHKEGLLPTEYPPYYENSSKTCQTSQFGIHELADKTMKAHPRCITKETKLPKYRDNQSNNFTQTGDLKEKTNFLISCYPDLQEEFLEDLLRKCDLNVDEVCDILSESKSQVSKKVRDKVLLDKKRREKERREESEKNHIPSLVELIHENIKKRKTEEELRAIEEKVVEVNHKKVNLLLEIEQSRSKRKPAVKVNSKKPQEKNVVISPSPDQKKSKPPKTNQPNSESQLSDMIFVLPKDLAAQLLENFGSVGFEIDLDSMTATDMHVRLNMKAGKCLHRCWSASIREQIGLDQFQSIKGLTEEPNESILEKFYGSPSNELLPKTNTKTNAPRPASPSLEGAVGGIDISFREKQDEDAAREEQEKQLRMKHQKEAAGLENLMATQLKRDKLYEKYAVLDKTLIDDVFEQMKYDLTKTESQINAILENMEGAEDVFTHEYKVAQEKKKKHNYVLMQQDEGEDYLLYQNLEEPQYKDFRAEAANYNEKRKECLQKARDAHARNDYHTAQFYSELAEKWAQDLKEANVRASHMIIDNRKEELEQFNQLDLHYLHVNEAIEILSNVIDIRRKELQRRQDKRKRHLVVITGQGNNSKDRRAKIKPAVLNYLKTRKINFSYENEGAVKLQL</sequence>
<accession>A0A7I8VLK4</accession>
<feature type="compositionally biased region" description="Low complexity" evidence="2">
    <location>
        <begin position="414"/>
        <end position="428"/>
    </location>
</feature>